<feature type="domain" description="CCHC-type" evidence="1">
    <location>
        <begin position="32"/>
        <end position="48"/>
    </location>
</feature>
<dbReference type="SMART" id="SM00343">
    <property type="entry name" value="ZnF_C2HC"/>
    <property type="match status" value="2"/>
</dbReference>
<protein>
    <recommendedName>
        <fullName evidence="1">CCHC-type domain-containing protein</fullName>
    </recommendedName>
</protein>
<name>A0A452XNI8_AEGTS</name>
<reference evidence="2" key="5">
    <citation type="journal article" date="2021" name="G3 (Bethesda)">
        <title>Aegilops tauschii genome assembly Aet v5.0 features greater sequence contiguity and improved annotation.</title>
        <authorList>
            <person name="Wang L."/>
            <person name="Zhu T."/>
            <person name="Rodriguez J.C."/>
            <person name="Deal K.R."/>
            <person name="Dubcovsky J."/>
            <person name="McGuire P.E."/>
            <person name="Lux T."/>
            <person name="Spannagl M."/>
            <person name="Mayer K.F.X."/>
            <person name="Baldrich P."/>
            <person name="Meyers B.C."/>
            <person name="Huo N."/>
            <person name="Gu Y.Q."/>
            <person name="Zhou H."/>
            <person name="Devos K.M."/>
            <person name="Bennetzen J.L."/>
            <person name="Unver T."/>
            <person name="Budak H."/>
            <person name="Gulick P.J."/>
            <person name="Galiba G."/>
            <person name="Kalapos B."/>
            <person name="Nelson D.R."/>
            <person name="Li P."/>
            <person name="You F.M."/>
            <person name="Luo M.C."/>
            <person name="Dvorak J."/>
        </authorList>
    </citation>
    <scope>NUCLEOTIDE SEQUENCE [LARGE SCALE GENOMIC DNA]</scope>
    <source>
        <strain evidence="2">cv. AL8/78</strain>
    </source>
</reference>
<reference evidence="3" key="2">
    <citation type="journal article" date="2017" name="Nat. Plants">
        <title>The Aegilops tauschii genome reveals multiple impacts of transposons.</title>
        <authorList>
            <person name="Zhao G."/>
            <person name="Zou C."/>
            <person name="Li K."/>
            <person name="Wang K."/>
            <person name="Li T."/>
            <person name="Gao L."/>
            <person name="Zhang X."/>
            <person name="Wang H."/>
            <person name="Yang Z."/>
            <person name="Liu X."/>
            <person name="Jiang W."/>
            <person name="Mao L."/>
            <person name="Kong X."/>
            <person name="Jiao Y."/>
            <person name="Jia J."/>
        </authorList>
    </citation>
    <scope>NUCLEOTIDE SEQUENCE [LARGE SCALE GENOMIC DNA]</scope>
    <source>
        <strain evidence="3">cv. AL8/78</strain>
    </source>
</reference>
<reference evidence="2" key="4">
    <citation type="submission" date="2019-03" db="UniProtKB">
        <authorList>
            <consortium name="EnsemblPlants"/>
        </authorList>
    </citation>
    <scope>IDENTIFICATION</scope>
</reference>
<proteinExistence type="predicted"/>
<evidence type="ECO:0000313" key="3">
    <source>
        <dbReference type="Proteomes" id="UP000015105"/>
    </source>
</evidence>
<keyword evidence="3" id="KW-1185">Reference proteome</keyword>
<evidence type="ECO:0000259" key="1">
    <source>
        <dbReference type="SMART" id="SM00343"/>
    </source>
</evidence>
<dbReference type="GO" id="GO:0003676">
    <property type="term" value="F:nucleic acid binding"/>
    <property type="evidence" value="ECO:0007669"/>
    <property type="project" value="InterPro"/>
</dbReference>
<dbReference type="InterPro" id="IPR001878">
    <property type="entry name" value="Znf_CCHC"/>
</dbReference>
<dbReference type="EnsemblPlants" id="AET1Gv20081300.1">
    <property type="protein sequence ID" value="AET1Gv20081300.1"/>
    <property type="gene ID" value="AET1Gv20081300"/>
</dbReference>
<dbReference type="InterPro" id="IPR036875">
    <property type="entry name" value="Znf_CCHC_sf"/>
</dbReference>
<dbReference type="Proteomes" id="UP000015105">
    <property type="component" value="Chromosome 1D"/>
</dbReference>
<accession>A0A452XNI8</accession>
<dbReference type="GO" id="GO:0008270">
    <property type="term" value="F:zinc ion binding"/>
    <property type="evidence" value="ECO:0007669"/>
    <property type="project" value="InterPro"/>
</dbReference>
<dbReference type="Gene3D" id="4.10.60.10">
    <property type="entry name" value="Zinc finger, CCHC-type"/>
    <property type="match status" value="1"/>
</dbReference>
<organism evidence="2 3">
    <name type="scientific">Aegilops tauschii subsp. strangulata</name>
    <name type="common">Goatgrass</name>
    <dbReference type="NCBI Taxonomy" id="200361"/>
    <lineage>
        <taxon>Eukaryota</taxon>
        <taxon>Viridiplantae</taxon>
        <taxon>Streptophyta</taxon>
        <taxon>Embryophyta</taxon>
        <taxon>Tracheophyta</taxon>
        <taxon>Spermatophyta</taxon>
        <taxon>Magnoliopsida</taxon>
        <taxon>Liliopsida</taxon>
        <taxon>Poales</taxon>
        <taxon>Poaceae</taxon>
        <taxon>BOP clade</taxon>
        <taxon>Pooideae</taxon>
        <taxon>Triticodae</taxon>
        <taxon>Triticeae</taxon>
        <taxon>Triticinae</taxon>
        <taxon>Aegilops</taxon>
    </lineage>
</organism>
<dbReference type="SUPFAM" id="SSF57756">
    <property type="entry name" value="Retrovirus zinc finger-like domains"/>
    <property type="match status" value="1"/>
</dbReference>
<reference evidence="3" key="1">
    <citation type="journal article" date="2014" name="Science">
        <title>Ancient hybridizations among the ancestral genomes of bread wheat.</title>
        <authorList>
            <consortium name="International Wheat Genome Sequencing Consortium,"/>
            <person name="Marcussen T."/>
            <person name="Sandve S.R."/>
            <person name="Heier L."/>
            <person name="Spannagl M."/>
            <person name="Pfeifer M."/>
            <person name="Jakobsen K.S."/>
            <person name="Wulff B.B."/>
            <person name="Steuernagel B."/>
            <person name="Mayer K.F."/>
            <person name="Olsen O.A."/>
        </authorList>
    </citation>
    <scope>NUCLEOTIDE SEQUENCE [LARGE SCALE GENOMIC DNA]</scope>
    <source>
        <strain evidence="3">cv. AL8/78</strain>
    </source>
</reference>
<dbReference type="AlphaFoldDB" id="A0A452XNI8"/>
<dbReference type="Gramene" id="AET1Gv20081300.1">
    <property type="protein sequence ID" value="AET1Gv20081300.1"/>
    <property type="gene ID" value="AET1Gv20081300"/>
</dbReference>
<evidence type="ECO:0000313" key="2">
    <source>
        <dbReference type="EnsemblPlants" id="AET1Gv20081300.1"/>
    </source>
</evidence>
<sequence length="94" mass="10223">MARGAASARSVLSSLTNSCIAHSSHSGLAFGRCCRCLVPGHRAAVCRDPLRCSRCLENGHWARGCRNAWRPFSSLACLAMVSRQQRALRSSSYL</sequence>
<reference evidence="2" key="3">
    <citation type="journal article" date="2017" name="Nature">
        <title>Genome sequence of the progenitor of the wheat D genome Aegilops tauschii.</title>
        <authorList>
            <person name="Luo M.C."/>
            <person name="Gu Y.Q."/>
            <person name="Puiu D."/>
            <person name="Wang H."/>
            <person name="Twardziok S.O."/>
            <person name="Deal K.R."/>
            <person name="Huo N."/>
            <person name="Zhu T."/>
            <person name="Wang L."/>
            <person name="Wang Y."/>
            <person name="McGuire P.E."/>
            <person name="Liu S."/>
            <person name="Long H."/>
            <person name="Ramasamy R.K."/>
            <person name="Rodriguez J.C."/>
            <person name="Van S.L."/>
            <person name="Yuan L."/>
            <person name="Wang Z."/>
            <person name="Xia Z."/>
            <person name="Xiao L."/>
            <person name="Anderson O.D."/>
            <person name="Ouyang S."/>
            <person name="Liang Y."/>
            <person name="Zimin A.V."/>
            <person name="Pertea G."/>
            <person name="Qi P."/>
            <person name="Bennetzen J.L."/>
            <person name="Dai X."/>
            <person name="Dawson M.W."/>
            <person name="Muller H.G."/>
            <person name="Kugler K."/>
            <person name="Rivarola-Duarte L."/>
            <person name="Spannagl M."/>
            <person name="Mayer K.F.X."/>
            <person name="Lu F.H."/>
            <person name="Bevan M.W."/>
            <person name="Leroy P."/>
            <person name="Li P."/>
            <person name="You F.M."/>
            <person name="Sun Q."/>
            <person name="Liu Z."/>
            <person name="Lyons E."/>
            <person name="Wicker T."/>
            <person name="Salzberg S.L."/>
            <person name="Devos K.M."/>
            <person name="Dvorak J."/>
        </authorList>
    </citation>
    <scope>NUCLEOTIDE SEQUENCE [LARGE SCALE GENOMIC DNA]</scope>
    <source>
        <strain evidence="2">cv. AL8/78</strain>
    </source>
</reference>
<feature type="domain" description="CCHC-type" evidence="1">
    <location>
        <begin position="51"/>
        <end position="67"/>
    </location>
</feature>